<reference evidence="5 6" key="1">
    <citation type="submission" date="2020-08" db="EMBL/GenBank/DDBJ databases">
        <title>A Genomic Blueprint of the Chicken Gut Microbiome.</title>
        <authorList>
            <person name="Gilroy R."/>
            <person name="Ravi A."/>
            <person name="Getino M."/>
            <person name="Pursley I."/>
            <person name="Horton D.L."/>
            <person name="Alikhan N.-F."/>
            <person name="Baker D."/>
            <person name="Gharbi K."/>
            <person name="Hall N."/>
            <person name="Watson M."/>
            <person name="Adriaenssens E.M."/>
            <person name="Foster-Nyarko E."/>
            <person name="Jarju S."/>
            <person name="Secka A."/>
            <person name="Antonio M."/>
            <person name="Oren A."/>
            <person name="Chaudhuri R."/>
            <person name="La Ragione R.M."/>
            <person name="Hildebrand F."/>
            <person name="Pallen M.J."/>
        </authorList>
    </citation>
    <scope>NUCLEOTIDE SEQUENCE [LARGE SCALE GENOMIC DNA]</scope>
    <source>
        <strain evidence="5 6">Sa2BVA9</strain>
    </source>
</reference>
<name>A0ABR8SV19_9BACL</name>
<dbReference type="InterPro" id="IPR020449">
    <property type="entry name" value="Tscrpt_reg_AraC-type_HTH"/>
</dbReference>
<gene>
    <name evidence="5" type="ORF">H9647_04725</name>
</gene>
<proteinExistence type="predicted"/>
<keyword evidence="3" id="KW-0804">Transcription</keyword>
<protein>
    <submittedName>
        <fullName evidence="5">Helix-turn-helix transcriptional regulator</fullName>
    </submittedName>
</protein>
<sequence length="288" mass="34053">MAYTLQMKEPLNFNYLNCEPLHIEAGDGFHSHPYYEIYYFHTGKCNYIIGDRIHVLEPGDLILMHGMTLHQAHPEPVIPYIRTTLHFYPSVIEEYAQPEKAKRLLEPFERLNNEVIHLSKAQQMEVELIFTQMNELFLKHEEQDWSYDRFVFKLCDFLVMTAHFSETAMKHRRILSDKEEHLQRIITYLEVHYMEEMNLSDIASALHLSKPYMAALFKELTGTTIIKYLYQRRINQAKLLFRLQPDLSVTEVSRKAGFKQISHFSRTFKQAAGCTPEAYRTSQVSRLR</sequence>
<dbReference type="SMART" id="SM00342">
    <property type="entry name" value="HTH_ARAC"/>
    <property type="match status" value="1"/>
</dbReference>
<evidence type="ECO:0000313" key="6">
    <source>
        <dbReference type="Proteomes" id="UP000608071"/>
    </source>
</evidence>
<dbReference type="SUPFAM" id="SSF46689">
    <property type="entry name" value="Homeodomain-like"/>
    <property type="match status" value="2"/>
</dbReference>
<dbReference type="SUPFAM" id="SSF51215">
    <property type="entry name" value="Regulatory protein AraC"/>
    <property type="match status" value="1"/>
</dbReference>
<organism evidence="5 6">
    <name type="scientific">Paenibacillus gallinarum</name>
    <dbReference type="NCBI Taxonomy" id="2762232"/>
    <lineage>
        <taxon>Bacteria</taxon>
        <taxon>Bacillati</taxon>
        <taxon>Bacillota</taxon>
        <taxon>Bacilli</taxon>
        <taxon>Bacillales</taxon>
        <taxon>Paenibacillaceae</taxon>
        <taxon>Paenibacillus</taxon>
    </lineage>
</organism>
<dbReference type="Pfam" id="PF12833">
    <property type="entry name" value="HTH_18"/>
    <property type="match status" value="1"/>
</dbReference>
<keyword evidence="6" id="KW-1185">Reference proteome</keyword>
<evidence type="ECO:0000256" key="1">
    <source>
        <dbReference type="ARBA" id="ARBA00023015"/>
    </source>
</evidence>
<dbReference type="Gene3D" id="1.10.10.60">
    <property type="entry name" value="Homeodomain-like"/>
    <property type="match status" value="2"/>
</dbReference>
<dbReference type="InterPro" id="IPR014710">
    <property type="entry name" value="RmlC-like_jellyroll"/>
</dbReference>
<dbReference type="InterPro" id="IPR003313">
    <property type="entry name" value="AraC-bd"/>
</dbReference>
<dbReference type="EMBL" id="JACSQL010000001">
    <property type="protein sequence ID" value="MBD7967356.1"/>
    <property type="molecule type" value="Genomic_DNA"/>
</dbReference>
<dbReference type="RefSeq" id="WP_191798544.1">
    <property type="nucleotide sequence ID" value="NZ_JACSQL010000001.1"/>
</dbReference>
<dbReference type="PROSITE" id="PS01124">
    <property type="entry name" value="HTH_ARAC_FAMILY_2"/>
    <property type="match status" value="1"/>
</dbReference>
<dbReference type="Proteomes" id="UP000608071">
    <property type="component" value="Unassembled WGS sequence"/>
</dbReference>
<dbReference type="Gene3D" id="2.60.120.10">
    <property type="entry name" value="Jelly Rolls"/>
    <property type="match status" value="1"/>
</dbReference>
<dbReference type="InterPro" id="IPR037923">
    <property type="entry name" value="HTH-like"/>
</dbReference>
<dbReference type="InterPro" id="IPR009057">
    <property type="entry name" value="Homeodomain-like_sf"/>
</dbReference>
<dbReference type="InterPro" id="IPR018060">
    <property type="entry name" value="HTH_AraC"/>
</dbReference>
<evidence type="ECO:0000313" key="5">
    <source>
        <dbReference type="EMBL" id="MBD7967356.1"/>
    </source>
</evidence>
<feature type="domain" description="HTH araC/xylS-type" evidence="4">
    <location>
        <begin position="183"/>
        <end position="282"/>
    </location>
</feature>
<dbReference type="PRINTS" id="PR00032">
    <property type="entry name" value="HTHARAC"/>
</dbReference>
<evidence type="ECO:0000259" key="4">
    <source>
        <dbReference type="PROSITE" id="PS01124"/>
    </source>
</evidence>
<evidence type="ECO:0000256" key="3">
    <source>
        <dbReference type="ARBA" id="ARBA00023163"/>
    </source>
</evidence>
<comment type="caution">
    <text evidence="5">The sequence shown here is derived from an EMBL/GenBank/DDBJ whole genome shotgun (WGS) entry which is preliminary data.</text>
</comment>
<keyword evidence="1" id="KW-0805">Transcription regulation</keyword>
<keyword evidence="2" id="KW-0238">DNA-binding</keyword>
<accession>A0ABR8SV19</accession>
<evidence type="ECO:0000256" key="2">
    <source>
        <dbReference type="ARBA" id="ARBA00023125"/>
    </source>
</evidence>
<dbReference type="PANTHER" id="PTHR43280:SF28">
    <property type="entry name" value="HTH-TYPE TRANSCRIPTIONAL ACTIVATOR RHAS"/>
    <property type="match status" value="1"/>
</dbReference>
<dbReference type="PANTHER" id="PTHR43280">
    <property type="entry name" value="ARAC-FAMILY TRANSCRIPTIONAL REGULATOR"/>
    <property type="match status" value="1"/>
</dbReference>
<dbReference type="Pfam" id="PF02311">
    <property type="entry name" value="AraC_binding"/>
    <property type="match status" value="1"/>
</dbReference>